<proteinExistence type="predicted"/>
<name>A0AAN7P727_9COLE</name>
<organism evidence="4 5">
    <name type="scientific">Aquatica leii</name>
    <dbReference type="NCBI Taxonomy" id="1421715"/>
    <lineage>
        <taxon>Eukaryota</taxon>
        <taxon>Metazoa</taxon>
        <taxon>Ecdysozoa</taxon>
        <taxon>Arthropoda</taxon>
        <taxon>Hexapoda</taxon>
        <taxon>Insecta</taxon>
        <taxon>Pterygota</taxon>
        <taxon>Neoptera</taxon>
        <taxon>Endopterygota</taxon>
        <taxon>Coleoptera</taxon>
        <taxon>Polyphaga</taxon>
        <taxon>Elateriformia</taxon>
        <taxon>Elateroidea</taxon>
        <taxon>Lampyridae</taxon>
        <taxon>Luciolinae</taxon>
        <taxon>Aquatica</taxon>
    </lineage>
</organism>
<protein>
    <submittedName>
        <fullName evidence="4">Uncharacterized protein</fullName>
    </submittedName>
</protein>
<accession>A0AAN7P727</accession>
<dbReference type="GO" id="GO:0006508">
    <property type="term" value="P:proteolysis"/>
    <property type="evidence" value="ECO:0007669"/>
    <property type="project" value="UniProtKB-KW"/>
</dbReference>
<dbReference type="Gene3D" id="3.40.630.10">
    <property type="entry name" value="Zn peptidases"/>
    <property type="match status" value="1"/>
</dbReference>
<dbReference type="Gene3D" id="3.30.70.360">
    <property type="match status" value="1"/>
</dbReference>
<reference evidence="5" key="1">
    <citation type="submission" date="2023-01" db="EMBL/GenBank/DDBJ databases">
        <title>Key to firefly adult light organ development and bioluminescence: homeobox transcription factors regulate luciferase expression and transportation to peroxisome.</title>
        <authorList>
            <person name="Fu X."/>
        </authorList>
    </citation>
    <scope>NUCLEOTIDE SEQUENCE [LARGE SCALE GENOMIC DNA]</scope>
</reference>
<dbReference type="GO" id="GO:0008233">
    <property type="term" value="F:peptidase activity"/>
    <property type="evidence" value="ECO:0007669"/>
    <property type="project" value="UniProtKB-KW"/>
</dbReference>
<dbReference type="SUPFAM" id="SSF53187">
    <property type="entry name" value="Zn-dependent exopeptidases"/>
    <property type="match status" value="1"/>
</dbReference>
<dbReference type="PANTHER" id="PTHR43270">
    <property type="entry name" value="BETA-ALA-HIS DIPEPTIDASE"/>
    <property type="match status" value="1"/>
</dbReference>
<comment type="caution">
    <text evidence="4">The sequence shown here is derived from an EMBL/GenBank/DDBJ whole genome shotgun (WGS) entry which is preliminary data.</text>
</comment>
<dbReference type="InterPro" id="IPR051458">
    <property type="entry name" value="Cyt/Met_Dipeptidase"/>
</dbReference>
<sequence length="497" mass="57467">MVFPHTFRTEHSETRTTSSMYGEYYVRTRKKKIKIQPELLKVIRSIDFNRMSFLKNLEEIISIPSISGNLKYVDDIAKAIKLTENWMVKLGIKHECFEIGSYTLEDKKLMRPTIILGTLGNDSTKPTIGVYAHLDVKMTDKANWKTDPWSLTELDQRLYGCGVASGKGTLMSWFNLIIAFQNIKMSLPVNLKFIIQSLHYYNSEGFEDFIARKRQGFLSDITYIVICDSEWLGDKHPCLVYGSVGLLHFTCTMNKNDQSDRCMKEDMKKIFEKLHDGKGNVLIPEFNDYIKQITPDEESVYESIEDFDIEEVRDSLPEHQKSWDKLKLLMSFWRLPSIFVEDTLECTCEDGDKSKIKKNFIIKIVPRQIVDVTKDQIIQHFKNSCKDLGVQHKVDVQLTSASRTWLEDINSLNLEAARKAIIQIYKDDPNMIREDRDLKIVNTLSVISEKSILVLPLGDKHIRAGEDNENMPKKNFYEGIKLLGAYLFQVAALLQKE</sequence>
<dbReference type="GO" id="GO:0046872">
    <property type="term" value="F:metal ion binding"/>
    <property type="evidence" value="ECO:0007669"/>
    <property type="project" value="UniProtKB-KW"/>
</dbReference>
<gene>
    <name evidence="4" type="ORF">RN001_012263</name>
</gene>
<dbReference type="InterPro" id="IPR002933">
    <property type="entry name" value="Peptidase_M20"/>
</dbReference>
<keyword evidence="5" id="KW-1185">Reference proteome</keyword>
<evidence type="ECO:0000256" key="1">
    <source>
        <dbReference type="ARBA" id="ARBA00022670"/>
    </source>
</evidence>
<evidence type="ECO:0000256" key="2">
    <source>
        <dbReference type="ARBA" id="ARBA00022723"/>
    </source>
</evidence>
<dbReference type="Proteomes" id="UP001353858">
    <property type="component" value="Unassembled WGS sequence"/>
</dbReference>
<evidence type="ECO:0000313" key="4">
    <source>
        <dbReference type="EMBL" id="KAK4875841.1"/>
    </source>
</evidence>
<dbReference type="AlphaFoldDB" id="A0AAN7P727"/>
<evidence type="ECO:0000256" key="3">
    <source>
        <dbReference type="ARBA" id="ARBA00022801"/>
    </source>
</evidence>
<keyword evidence="2" id="KW-0479">Metal-binding</keyword>
<dbReference type="PANTHER" id="PTHR43270:SF4">
    <property type="entry name" value="CARNOSINE DIPEPTIDASE 2, ISOFORM A"/>
    <property type="match status" value="1"/>
</dbReference>
<evidence type="ECO:0000313" key="5">
    <source>
        <dbReference type="Proteomes" id="UP001353858"/>
    </source>
</evidence>
<dbReference type="EMBL" id="JARPUR010000005">
    <property type="protein sequence ID" value="KAK4875841.1"/>
    <property type="molecule type" value="Genomic_DNA"/>
</dbReference>
<keyword evidence="1" id="KW-0645">Protease</keyword>
<dbReference type="Pfam" id="PF01546">
    <property type="entry name" value="Peptidase_M20"/>
    <property type="match status" value="1"/>
</dbReference>
<keyword evidence="3" id="KW-0378">Hydrolase</keyword>